<comment type="pathway">
    <text evidence="1">Cofactor biosynthesis; thiamine diphosphate biosynthesis.</text>
</comment>
<proteinExistence type="predicted"/>
<keyword evidence="3" id="KW-0560">Oxidoreductase</keyword>
<dbReference type="SUPFAM" id="SSF54373">
    <property type="entry name" value="FAD-linked reductases, C-terminal domain"/>
    <property type="match status" value="1"/>
</dbReference>
<dbReference type="InterPro" id="IPR036188">
    <property type="entry name" value="FAD/NAD-bd_sf"/>
</dbReference>
<dbReference type="PANTHER" id="PTHR13847">
    <property type="entry name" value="SARCOSINE DEHYDROGENASE-RELATED"/>
    <property type="match status" value="1"/>
</dbReference>
<keyword evidence="2" id="KW-0784">Thiamine biosynthesis</keyword>
<evidence type="ECO:0000259" key="4">
    <source>
        <dbReference type="Pfam" id="PF01266"/>
    </source>
</evidence>
<dbReference type="InterPro" id="IPR006076">
    <property type="entry name" value="FAD-dep_OxRdtase"/>
</dbReference>
<dbReference type="STRING" id="966.BTA35_0209040"/>
<evidence type="ECO:0000256" key="1">
    <source>
        <dbReference type="ARBA" id="ARBA00004948"/>
    </source>
</evidence>
<protein>
    <submittedName>
        <fullName evidence="5">Glycine oxidase ThiO</fullName>
    </submittedName>
</protein>
<dbReference type="GO" id="GO:0005737">
    <property type="term" value="C:cytoplasm"/>
    <property type="evidence" value="ECO:0007669"/>
    <property type="project" value="TreeGrafter"/>
</dbReference>
<dbReference type="Gene3D" id="3.30.9.10">
    <property type="entry name" value="D-Amino Acid Oxidase, subunit A, domain 2"/>
    <property type="match status" value="1"/>
</dbReference>
<reference evidence="5" key="1">
    <citation type="submission" date="2017-02" db="EMBL/GenBank/DDBJ databases">
        <title>Draft Genome Sequence of the Salt Water Bacterium Oceanospirillum linum ATCC 11336.</title>
        <authorList>
            <person name="Trachtenberg A.M."/>
            <person name="Carney J.G."/>
            <person name="Linnane J.D."/>
            <person name="Rheaume B.A."/>
            <person name="Pitts N.L."/>
            <person name="Mykles D.L."/>
            <person name="Maclea K.S."/>
        </authorList>
    </citation>
    <scope>NUCLEOTIDE SEQUENCE [LARGE SCALE GENOMIC DNA]</scope>
    <source>
        <strain evidence="5">ATCC 11336</strain>
    </source>
</reference>
<evidence type="ECO:0000313" key="5">
    <source>
        <dbReference type="EMBL" id="OOV87132.1"/>
    </source>
</evidence>
<organism evidence="5 6">
    <name type="scientific">Oceanospirillum linum</name>
    <dbReference type="NCBI Taxonomy" id="966"/>
    <lineage>
        <taxon>Bacteria</taxon>
        <taxon>Pseudomonadati</taxon>
        <taxon>Pseudomonadota</taxon>
        <taxon>Gammaproteobacteria</taxon>
        <taxon>Oceanospirillales</taxon>
        <taxon>Oceanospirillaceae</taxon>
        <taxon>Oceanospirillum</taxon>
    </lineage>
</organism>
<dbReference type="AlphaFoldDB" id="A0A1T1HBD9"/>
<evidence type="ECO:0000313" key="6">
    <source>
        <dbReference type="Proteomes" id="UP000190064"/>
    </source>
</evidence>
<dbReference type="Gene3D" id="3.50.50.60">
    <property type="entry name" value="FAD/NAD(P)-binding domain"/>
    <property type="match status" value="1"/>
</dbReference>
<dbReference type="GO" id="GO:0016491">
    <property type="term" value="F:oxidoreductase activity"/>
    <property type="evidence" value="ECO:0007669"/>
    <property type="project" value="UniProtKB-KW"/>
</dbReference>
<dbReference type="PANTHER" id="PTHR13847:SF289">
    <property type="entry name" value="GLYCINE OXIDASE"/>
    <property type="match status" value="1"/>
</dbReference>
<dbReference type="UniPathway" id="UPA00060"/>
<keyword evidence="6" id="KW-1185">Reference proteome</keyword>
<feature type="domain" description="FAD dependent oxidoreductase" evidence="4">
    <location>
        <begin position="3"/>
        <end position="349"/>
    </location>
</feature>
<dbReference type="SUPFAM" id="SSF51905">
    <property type="entry name" value="FAD/NAD(P)-binding domain"/>
    <property type="match status" value="1"/>
</dbReference>
<evidence type="ECO:0000256" key="3">
    <source>
        <dbReference type="ARBA" id="ARBA00023002"/>
    </source>
</evidence>
<dbReference type="RefSeq" id="WP_078319486.1">
    <property type="nucleotide sequence ID" value="NZ_FXTS01000003.1"/>
</dbReference>
<dbReference type="GO" id="GO:0009228">
    <property type="term" value="P:thiamine biosynthetic process"/>
    <property type="evidence" value="ECO:0007669"/>
    <property type="project" value="UniProtKB-KW"/>
</dbReference>
<evidence type="ECO:0000256" key="2">
    <source>
        <dbReference type="ARBA" id="ARBA00022977"/>
    </source>
</evidence>
<dbReference type="EMBL" id="MTSD02000003">
    <property type="protein sequence ID" value="OOV87132.1"/>
    <property type="molecule type" value="Genomic_DNA"/>
</dbReference>
<comment type="caution">
    <text evidence="5">The sequence shown here is derived from an EMBL/GenBank/DDBJ whole genome shotgun (WGS) entry which is preliminary data.</text>
</comment>
<dbReference type="NCBIfam" id="TIGR02352">
    <property type="entry name" value="thiamin_ThiO"/>
    <property type="match status" value="1"/>
</dbReference>
<dbReference type="GO" id="GO:0009229">
    <property type="term" value="P:thiamine diphosphate biosynthetic process"/>
    <property type="evidence" value="ECO:0007669"/>
    <property type="project" value="UniProtKB-UniPathway"/>
</dbReference>
<name>A0A1T1HBD9_OCELI</name>
<sequence>MNDFLIVGGGVIGMMTARILADSGADVTIVDRGLLCKESSWAGGGIVSPLYPWRYRPEITALANWSQGYYPQLAKALAEETGIDPEFRSGGMLMLRVDDEAEALAWAEKYQQPLTQVTKEFIYSTEASIAPGKEQAIWMPEVGSIRNPRLGKALKKSLEQRTNVRILEHVEVKSIRVMDGRAIGVNTANSVLSAGQVIVCSGAWSSGLFNAEGANGENLLPQLPIEPVRGQMMVYKAEPGLVNRVVMLDGRYVIPRNDGRILVGSTLEYDGFNKQTTEEARQSLQASAEAIIPALKEIPVEHHWCGLRPGSPDGVPFIGAVEEVGHLHVNAGHFRNGLVLAPAATELLCNQLLGQQTIIDPAPYQPSSRLEETEGEII</sequence>
<dbReference type="Pfam" id="PF01266">
    <property type="entry name" value="DAO"/>
    <property type="match status" value="1"/>
</dbReference>
<dbReference type="Proteomes" id="UP000190064">
    <property type="component" value="Unassembled WGS sequence"/>
</dbReference>
<dbReference type="InterPro" id="IPR012727">
    <property type="entry name" value="Gly_oxidase_ThiO"/>
</dbReference>
<accession>A0A1T1HBD9</accession>
<gene>
    <name evidence="5" type="ORF">BTA35_0209040</name>
</gene>
<dbReference type="GO" id="GO:0050660">
    <property type="term" value="F:flavin adenine dinucleotide binding"/>
    <property type="evidence" value="ECO:0007669"/>
    <property type="project" value="InterPro"/>
</dbReference>